<dbReference type="Gene3D" id="1.10.1760.20">
    <property type="match status" value="1"/>
</dbReference>
<dbReference type="EMBL" id="JAEDXU010000002">
    <property type="protein sequence ID" value="MBP1045920.1"/>
    <property type="molecule type" value="Genomic_DNA"/>
</dbReference>
<gene>
    <name evidence="2" type="ORF">I6N96_06470</name>
</gene>
<organism evidence="2 3">
    <name type="scientific">Enterococcus larvae</name>
    <dbReference type="NCBI Taxonomy" id="2794352"/>
    <lineage>
        <taxon>Bacteria</taxon>
        <taxon>Bacillati</taxon>
        <taxon>Bacillota</taxon>
        <taxon>Bacilli</taxon>
        <taxon>Lactobacillales</taxon>
        <taxon>Enterococcaceae</taxon>
        <taxon>Enterococcus</taxon>
    </lineage>
</organism>
<feature type="transmembrane region" description="Helical" evidence="1">
    <location>
        <begin position="46"/>
        <end position="70"/>
    </location>
</feature>
<protein>
    <submittedName>
        <fullName evidence="2">ECF transporter S component</fullName>
    </submittedName>
</protein>
<keyword evidence="1" id="KW-0472">Membrane</keyword>
<feature type="transmembrane region" description="Helical" evidence="1">
    <location>
        <begin position="154"/>
        <end position="171"/>
    </location>
</feature>
<reference evidence="2 3" key="1">
    <citation type="submission" date="2020-12" db="EMBL/GenBank/DDBJ databases">
        <title>Vagococcus allomyrinae sp. nov. and Enterococcus lavae sp. nov., isolated from the larvae of Allomyrina dichotoma.</title>
        <authorList>
            <person name="Lee S.D."/>
        </authorList>
    </citation>
    <scope>NUCLEOTIDE SEQUENCE [LARGE SCALE GENOMIC DNA]</scope>
    <source>
        <strain evidence="2 3">BWM-S5</strain>
    </source>
</reference>
<keyword evidence="1" id="KW-1133">Transmembrane helix</keyword>
<dbReference type="PROSITE" id="PS51257">
    <property type="entry name" value="PROKAR_LIPOPROTEIN"/>
    <property type="match status" value="1"/>
</dbReference>
<dbReference type="Proteomes" id="UP000673375">
    <property type="component" value="Unassembled WGS sequence"/>
</dbReference>
<sequence>MKNSDRFLKSVFSVRELTYLALIVAACVVGRIIFQPIPNVQPMTAIFLIITSRWGLGRGLIVCLLSVIITNFYMGMGIWTVAQLLSYVVLLALFSGLVKVPMMGKSFFLQWGFSFVSGFIYGFIISVIDVLVYGMTAFLPYYLQGLPFDFLHSIGNFGFFLLLAPIFQRLFQRIEVNYKSTTSAKK</sequence>
<feature type="transmembrane region" description="Helical" evidence="1">
    <location>
        <begin position="17"/>
        <end position="34"/>
    </location>
</feature>
<proteinExistence type="predicted"/>
<feature type="transmembrane region" description="Helical" evidence="1">
    <location>
        <begin position="76"/>
        <end position="98"/>
    </location>
</feature>
<evidence type="ECO:0000313" key="3">
    <source>
        <dbReference type="Proteomes" id="UP000673375"/>
    </source>
</evidence>
<keyword evidence="3" id="KW-1185">Reference proteome</keyword>
<comment type="caution">
    <text evidence="2">The sequence shown here is derived from an EMBL/GenBank/DDBJ whole genome shotgun (WGS) entry which is preliminary data.</text>
</comment>
<dbReference type="RefSeq" id="WP_209556737.1">
    <property type="nucleotide sequence ID" value="NZ_JAEDXU010000002.1"/>
</dbReference>
<evidence type="ECO:0000313" key="2">
    <source>
        <dbReference type="EMBL" id="MBP1045920.1"/>
    </source>
</evidence>
<feature type="transmembrane region" description="Helical" evidence="1">
    <location>
        <begin position="119"/>
        <end position="142"/>
    </location>
</feature>
<evidence type="ECO:0000256" key="1">
    <source>
        <dbReference type="SAM" id="Phobius"/>
    </source>
</evidence>
<accession>A0ABS4CHM1</accession>
<keyword evidence="1" id="KW-0812">Transmembrane</keyword>
<name>A0ABS4CHM1_9ENTE</name>